<name>A0A381YE26_9ZZZZ</name>
<dbReference type="AlphaFoldDB" id="A0A381YE26"/>
<feature type="transmembrane region" description="Helical" evidence="5">
    <location>
        <begin position="78"/>
        <end position="100"/>
    </location>
</feature>
<evidence type="ECO:0000256" key="1">
    <source>
        <dbReference type="ARBA" id="ARBA00004141"/>
    </source>
</evidence>
<accession>A0A381YE26</accession>
<dbReference type="EMBL" id="UINC01018023">
    <property type="protein sequence ID" value="SVA75309.1"/>
    <property type="molecule type" value="Genomic_DNA"/>
</dbReference>
<evidence type="ECO:0000313" key="7">
    <source>
        <dbReference type="EMBL" id="SVA75309.1"/>
    </source>
</evidence>
<feature type="transmembrane region" description="Helical" evidence="5">
    <location>
        <begin position="49"/>
        <end position="69"/>
    </location>
</feature>
<reference evidence="7" key="1">
    <citation type="submission" date="2018-05" db="EMBL/GenBank/DDBJ databases">
        <authorList>
            <person name="Lanie J.A."/>
            <person name="Ng W.-L."/>
            <person name="Kazmierczak K.M."/>
            <person name="Andrzejewski T.M."/>
            <person name="Davidsen T.M."/>
            <person name="Wayne K.J."/>
            <person name="Tettelin H."/>
            <person name="Glass J.I."/>
            <person name="Rusch D."/>
            <person name="Podicherti R."/>
            <person name="Tsui H.-C.T."/>
            <person name="Winkler M.E."/>
        </authorList>
    </citation>
    <scope>NUCLEOTIDE SEQUENCE</scope>
</reference>
<evidence type="ECO:0000256" key="3">
    <source>
        <dbReference type="ARBA" id="ARBA00022989"/>
    </source>
</evidence>
<evidence type="ECO:0000256" key="4">
    <source>
        <dbReference type="ARBA" id="ARBA00023136"/>
    </source>
</evidence>
<keyword evidence="4 5" id="KW-0472">Membrane</keyword>
<evidence type="ECO:0000256" key="2">
    <source>
        <dbReference type="ARBA" id="ARBA00022692"/>
    </source>
</evidence>
<protein>
    <recommendedName>
        <fullName evidence="6">GtrA/DPMS transmembrane domain-containing protein</fullName>
    </recommendedName>
</protein>
<feature type="transmembrane region" description="Helical" evidence="5">
    <location>
        <begin position="20"/>
        <end position="43"/>
    </location>
</feature>
<keyword evidence="2 5" id="KW-0812">Transmembrane</keyword>
<evidence type="ECO:0000259" key="6">
    <source>
        <dbReference type="Pfam" id="PF04138"/>
    </source>
</evidence>
<keyword evidence="3 5" id="KW-1133">Transmembrane helix</keyword>
<evidence type="ECO:0000256" key="5">
    <source>
        <dbReference type="SAM" id="Phobius"/>
    </source>
</evidence>
<sequence>MNVLSKMKFSIIDDTAIRFLIVGLVNNLFGVSIGFIFLTYLLFHFTFSLFLATCISILFNYFTTAAFVFKKNKSLKTLILFIGNYLFIYYLLNILFIYIVTMFFPIEVRFAFILVMPLLWLMTYTSQRKIIFN</sequence>
<organism evidence="7">
    <name type="scientific">marine metagenome</name>
    <dbReference type="NCBI Taxonomy" id="408172"/>
    <lineage>
        <taxon>unclassified sequences</taxon>
        <taxon>metagenomes</taxon>
        <taxon>ecological metagenomes</taxon>
    </lineage>
</organism>
<feature type="domain" description="GtrA/DPMS transmembrane" evidence="6">
    <location>
        <begin position="18"/>
        <end position="132"/>
    </location>
</feature>
<dbReference type="Pfam" id="PF04138">
    <property type="entry name" value="GtrA_DPMS_TM"/>
    <property type="match status" value="1"/>
</dbReference>
<proteinExistence type="predicted"/>
<gene>
    <name evidence="7" type="ORF">METZ01_LOCUS128163</name>
</gene>
<comment type="subcellular location">
    <subcellularLocation>
        <location evidence="1">Membrane</location>
        <topology evidence="1">Multi-pass membrane protein</topology>
    </subcellularLocation>
</comment>
<dbReference type="GO" id="GO:0000271">
    <property type="term" value="P:polysaccharide biosynthetic process"/>
    <property type="evidence" value="ECO:0007669"/>
    <property type="project" value="InterPro"/>
</dbReference>
<dbReference type="GO" id="GO:0016020">
    <property type="term" value="C:membrane"/>
    <property type="evidence" value="ECO:0007669"/>
    <property type="project" value="UniProtKB-SubCell"/>
</dbReference>
<dbReference type="InterPro" id="IPR007267">
    <property type="entry name" value="GtrA_DPMS_TM"/>
</dbReference>
<feature type="transmembrane region" description="Helical" evidence="5">
    <location>
        <begin position="106"/>
        <end position="124"/>
    </location>
</feature>